<dbReference type="PANTHER" id="PTHR43788">
    <property type="entry name" value="DNA2/NAM7 HELICASE FAMILY MEMBER"/>
    <property type="match status" value="1"/>
</dbReference>
<keyword evidence="9" id="KW-1185">Reference proteome</keyword>
<dbReference type="EC" id="3.6.4.12" evidence="3"/>
<dbReference type="InterPro" id="IPR048761">
    <property type="entry name" value="SMUBP-2_HCS1_1B"/>
</dbReference>
<dbReference type="EMBL" id="MRZV01000953">
    <property type="protein sequence ID" value="PIK42188.1"/>
    <property type="molecule type" value="Genomic_DNA"/>
</dbReference>
<dbReference type="Proteomes" id="UP000230750">
    <property type="component" value="Unassembled WGS sequence"/>
</dbReference>
<proteinExistence type="predicted"/>
<dbReference type="InterPro" id="IPR027417">
    <property type="entry name" value="P-loop_NTPase"/>
</dbReference>
<comment type="subcellular location">
    <subcellularLocation>
        <location evidence="2">Cytoplasm</location>
    </subcellularLocation>
    <subcellularLocation>
        <location evidence="1">Nucleus</location>
    </subcellularLocation>
</comment>
<feature type="domain" description="DNA2/NAM7 helicase helicase" evidence="6">
    <location>
        <begin position="190"/>
        <end position="302"/>
    </location>
</feature>
<dbReference type="Pfam" id="PF21138">
    <property type="entry name" value="SMUBP-2_HCS1_1B"/>
    <property type="match status" value="1"/>
</dbReference>
<gene>
    <name evidence="8" type="ORF">BSL78_20953</name>
</gene>
<evidence type="ECO:0000256" key="1">
    <source>
        <dbReference type="ARBA" id="ARBA00004123"/>
    </source>
</evidence>
<dbReference type="GO" id="GO:0003723">
    <property type="term" value="F:RNA binding"/>
    <property type="evidence" value="ECO:0007669"/>
    <property type="project" value="InterPro"/>
</dbReference>
<name>A0A2G8K2F5_STIJA</name>
<organism evidence="8 9">
    <name type="scientific">Stichopus japonicus</name>
    <name type="common">Sea cucumber</name>
    <dbReference type="NCBI Taxonomy" id="307972"/>
    <lineage>
        <taxon>Eukaryota</taxon>
        <taxon>Metazoa</taxon>
        <taxon>Echinodermata</taxon>
        <taxon>Eleutherozoa</taxon>
        <taxon>Echinozoa</taxon>
        <taxon>Holothuroidea</taxon>
        <taxon>Aspidochirotacea</taxon>
        <taxon>Aspidochirotida</taxon>
        <taxon>Stichopodidae</taxon>
        <taxon>Apostichopus</taxon>
    </lineage>
</organism>
<dbReference type="STRING" id="307972.A0A2G8K2F5"/>
<dbReference type="OrthoDB" id="6513042at2759"/>
<evidence type="ECO:0000259" key="6">
    <source>
        <dbReference type="Pfam" id="PF13086"/>
    </source>
</evidence>
<dbReference type="GO" id="GO:0005634">
    <property type="term" value="C:nucleus"/>
    <property type="evidence" value="ECO:0007669"/>
    <property type="project" value="UniProtKB-SubCell"/>
</dbReference>
<evidence type="ECO:0000256" key="2">
    <source>
        <dbReference type="ARBA" id="ARBA00004496"/>
    </source>
</evidence>
<protein>
    <recommendedName>
        <fullName evidence="3">DNA helicase</fullName>
        <ecNumber evidence="3">3.6.4.12</ecNumber>
    </recommendedName>
</protein>
<evidence type="ECO:0000313" key="8">
    <source>
        <dbReference type="EMBL" id="PIK42188.1"/>
    </source>
</evidence>
<keyword evidence="8" id="KW-0238">DNA-binding</keyword>
<feature type="domain" description="Helicase SMUBP-2/HCS1 1B" evidence="7">
    <location>
        <begin position="7"/>
        <end position="125"/>
    </location>
</feature>
<dbReference type="Gene3D" id="3.40.50.300">
    <property type="entry name" value="P-loop containing nucleotide triphosphate hydrolases"/>
    <property type="match status" value="1"/>
</dbReference>
<evidence type="ECO:0000256" key="4">
    <source>
        <dbReference type="ARBA" id="ARBA00022490"/>
    </source>
</evidence>
<dbReference type="GO" id="GO:0005737">
    <property type="term" value="C:cytoplasm"/>
    <property type="evidence" value="ECO:0007669"/>
    <property type="project" value="UniProtKB-SubCell"/>
</dbReference>
<evidence type="ECO:0000256" key="5">
    <source>
        <dbReference type="ARBA" id="ARBA00023242"/>
    </source>
</evidence>
<dbReference type="InterPro" id="IPR050534">
    <property type="entry name" value="Coronavir_polyprotein_1ab"/>
</dbReference>
<dbReference type="SUPFAM" id="SSF52540">
    <property type="entry name" value="P-loop containing nucleoside triphosphate hydrolases"/>
    <property type="match status" value="1"/>
</dbReference>
<evidence type="ECO:0000313" key="9">
    <source>
        <dbReference type="Proteomes" id="UP000230750"/>
    </source>
</evidence>
<comment type="caution">
    <text evidence="8">The sequence shown here is derived from an EMBL/GenBank/DDBJ whole genome shotgun (WGS) entry which is preliminary data.</text>
</comment>
<keyword evidence="5" id="KW-0539">Nucleus</keyword>
<dbReference type="InterPro" id="IPR041677">
    <property type="entry name" value="DNA2/NAM7_AAA_11"/>
</dbReference>
<sequence>MAFEFIQKHQLLLELEREAELEEARSVLECTSSKLLSLKGVCFPKLVVSNQSTGLYGRTLITFEPAKHHGMASLPANQVRPGDVVGVYPSVGSPSAASQLLTGLVWQLRSTKVIIAVEHQEEQLQDGKVFMLVKLSNDVTYKRLKRALNDLVKSTNSHSSHLQEVLFGEASLGSPLNFDISDLKFFNSDLDASQQEAVVFALQQREIAIIHGPPGTGKTTTVVEVIRQAVHQGLKVVACAPSNVAVDNLVERLGRSKDINVVRIGHPARLLPEIQRFSLDARLAASDAGKLLIDIRKDIDKTLVSSFD</sequence>
<evidence type="ECO:0000259" key="7">
    <source>
        <dbReference type="Pfam" id="PF21138"/>
    </source>
</evidence>
<accession>A0A2G8K2F5</accession>
<dbReference type="Gene3D" id="2.40.30.270">
    <property type="match status" value="1"/>
</dbReference>
<dbReference type="PANTHER" id="PTHR43788:SF8">
    <property type="entry name" value="DNA-BINDING PROTEIN SMUBP-2"/>
    <property type="match status" value="1"/>
</dbReference>
<dbReference type="GO" id="GO:0003677">
    <property type="term" value="F:DNA binding"/>
    <property type="evidence" value="ECO:0007669"/>
    <property type="project" value="UniProtKB-KW"/>
</dbReference>
<reference evidence="8 9" key="1">
    <citation type="journal article" date="2017" name="PLoS Biol.">
        <title>The sea cucumber genome provides insights into morphological evolution and visceral regeneration.</title>
        <authorList>
            <person name="Zhang X."/>
            <person name="Sun L."/>
            <person name="Yuan J."/>
            <person name="Sun Y."/>
            <person name="Gao Y."/>
            <person name="Zhang L."/>
            <person name="Li S."/>
            <person name="Dai H."/>
            <person name="Hamel J.F."/>
            <person name="Liu C."/>
            <person name="Yu Y."/>
            <person name="Liu S."/>
            <person name="Lin W."/>
            <person name="Guo K."/>
            <person name="Jin S."/>
            <person name="Xu P."/>
            <person name="Storey K.B."/>
            <person name="Huan P."/>
            <person name="Zhang T."/>
            <person name="Zhou Y."/>
            <person name="Zhang J."/>
            <person name="Lin C."/>
            <person name="Li X."/>
            <person name="Xing L."/>
            <person name="Huo D."/>
            <person name="Sun M."/>
            <person name="Wang L."/>
            <person name="Mercier A."/>
            <person name="Li F."/>
            <person name="Yang H."/>
            <person name="Xiang J."/>
        </authorList>
    </citation>
    <scope>NUCLEOTIDE SEQUENCE [LARGE SCALE GENOMIC DNA]</scope>
    <source>
        <strain evidence="8">Shaxun</strain>
        <tissue evidence="8">Muscle</tissue>
    </source>
</reference>
<dbReference type="GO" id="GO:0043139">
    <property type="term" value="F:5'-3' DNA helicase activity"/>
    <property type="evidence" value="ECO:0007669"/>
    <property type="project" value="TreeGrafter"/>
</dbReference>
<evidence type="ECO:0000256" key="3">
    <source>
        <dbReference type="ARBA" id="ARBA00012551"/>
    </source>
</evidence>
<dbReference type="Pfam" id="PF13086">
    <property type="entry name" value="AAA_11"/>
    <property type="match status" value="1"/>
</dbReference>
<dbReference type="AlphaFoldDB" id="A0A2G8K2F5"/>
<keyword evidence="4" id="KW-0963">Cytoplasm</keyword>